<name>A0A938YJD1_9ACTN</name>
<evidence type="ECO:0000256" key="2">
    <source>
        <dbReference type="SAM" id="MobiDB-lite"/>
    </source>
</evidence>
<comment type="caution">
    <text evidence="4">The sequence shown here is derived from an EMBL/GenBank/DDBJ whole genome shotgun (WGS) entry which is preliminary data.</text>
</comment>
<feature type="compositionally biased region" description="Low complexity" evidence="2">
    <location>
        <begin position="255"/>
        <end position="272"/>
    </location>
</feature>
<evidence type="ECO:0000259" key="3">
    <source>
        <dbReference type="Pfam" id="PF02342"/>
    </source>
</evidence>
<dbReference type="InterPro" id="IPR051324">
    <property type="entry name" value="Stress/Tellurium_Resist"/>
</dbReference>
<feature type="compositionally biased region" description="Low complexity" evidence="2">
    <location>
        <begin position="730"/>
        <end position="747"/>
    </location>
</feature>
<accession>A0A938YJD1</accession>
<comment type="similarity">
    <text evidence="1">Belongs to the CAPAB/TerDEXZ family.</text>
</comment>
<evidence type="ECO:0000256" key="1">
    <source>
        <dbReference type="ARBA" id="ARBA00008775"/>
    </source>
</evidence>
<feature type="compositionally biased region" description="Basic and acidic residues" evidence="2">
    <location>
        <begin position="176"/>
        <end position="192"/>
    </location>
</feature>
<organism evidence="4 5">
    <name type="scientific">Nakamurella flavida</name>
    <dbReference type="NCBI Taxonomy" id="363630"/>
    <lineage>
        <taxon>Bacteria</taxon>
        <taxon>Bacillati</taxon>
        <taxon>Actinomycetota</taxon>
        <taxon>Actinomycetes</taxon>
        <taxon>Nakamurellales</taxon>
        <taxon>Nakamurellaceae</taxon>
        <taxon>Nakamurella</taxon>
    </lineage>
</organism>
<dbReference type="Gene3D" id="2.60.60.30">
    <property type="entry name" value="sav2460 like domains"/>
    <property type="match status" value="1"/>
</dbReference>
<gene>
    <name evidence="4" type="ORF">JL107_07055</name>
</gene>
<proteinExistence type="inferred from homology"/>
<feature type="compositionally biased region" description="Basic and acidic residues" evidence="2">
    <location>
        <begin position="239"/>
        <end position="254"/>
    </location>
</feature>
<evidence type="ECO:0000313" key="4">
    <source>
        <dbReference type="EMBL" id="MBM9476199.1"/>
    </source>
</evidence>
<sequence>MTKGQNLPIEADIGQLQVAVRWSATPPAGDVDLIALLVGADGRARSDDDMVFYNQRSTPDGSVVHTGKVIGDGHGADEVSIDLREVPQDVTAVVIAASTDGAFADLPGIEWRVRTADGDPLVVYPVRDLSTERALVLGEVYRRDGHWRLRAVGQGWAGGLAGLATDYGISVGEAEPDAHDDGGTDTHDHPDMTAEEPGTEETAAAPILTGDASIAPSDRDPGTAVQTHPVATPATDVDSDTRADSAGDTDRPDTADTADIADPRSTATVTVETSVTETSIPLAGQPITVRTTSNRLTVTGSSAPRARVPVSVLAGNDSWRRARLFSVAGIGGADEQENRATAALMWVMGAVRPFGRAITARAGAPAGAMETFLETPFVLGEAKVIPDGVIRVARGRTTWTALLEVKTGSNDLNLDQITSYLRVARREKFDVLLTVSNEVTSDPDTHPVLVPPKFTESVRLVHLSWSEVMHELRMLLAHHRFTEQLPMWILAELLRYLEHPKSGAMAFSDMSPSWVPVRDGVAQRTLAAGDRHTAPVVAGWHRLVRQLCLRLTTRTGKPVKRALPRKLLADPVLLDEDAARRLADDGVLTAVLRIPGAVGTVAVTADVRTTQVRLSLDVLAPTEGTPVKRVQWLVRQLRTAPDDLTVEALFAPPTEGTREHLGDLRDKPARLIADPAQAPRSFRVKRLYPLGTKRSGATGSVVASVTAAVDDFYDEVVLRLTPWAPQETSPGPADDPAPDLDGNATGD</sequence>
<dbReference type="CDD" id="cd06974">
    <property type="entry name" value="TerD_like"/>
    <property type="match status" value="1"/>
</dbReference>
<dbReference type="AlphaFoldDB" id="A0A938YJD1"/>
<dbReference type="RefSeq" id="WP_205256285.1">
    <property type="nucleotide sequence ID" value="NZ_BAAAPV010000003.1"/>
</dbReference>
<dbReference type="PANTHER" id="PTHR32097">
    <property type="entry name" value="CAMP-BINDING PROTEIN 1-RELATED"/>
    <property type="match status" value="1"/>
</dbReference>
<reference evidence="4" key="1">
    <citation type="submission" date="2021-01" db="EMBL/GenBank/DDBJ databases">
        <title>KCTC 19127 draft genome.</title>
        <authorList>
            <person name="An D."/>
        </authorList>
    </citation>
    <scope>NUCLEOTIDE SEQUENCE</scope>
    <source>
        <strain evidence="4">KCTC 19127</strain>
    </source>
</reference>
<dbReference type="Proteomes" id="UP000663801">
    <property type="component" value="Unassembled WGS sequence"/>
</dbReference>
<dbReference type="EMBL" id="JAERWL010000006">
    <property type="protein sequence ID" value="MBM9476199.1"/>
    <property type="molecule type" value="Genomic_DNA"/>
</dbReference>
<feature type="region of interest" description="Disordered" evidence="2">
    <location>
        <begin position="172"/>
        <end position="272"/>
    </location>
</feature>
<dbReference type="PANTHER" id="PTHR32097:SF4">
    <property type="entry name" value="GENERAL STRESS PROTEIN 16U"/>
    <property type="match status" value="1"/>
</dbReference>
<evidence type="ECO:0000313" key="5">
    <source>
        <dbReference type="Proteomes" id="UP000663801"/>
    </source>
</evidence>
<dbReference type="InterPro" id="IPR003325">
    <property type="entry name" value="TerD"/>
</dbReference>
<protein>
    <submittedName>
        <fullName evidence="4">TerD family protein</fullName>
    </submittedName>
</protein>
<keyword evidence="5" id="KW-1185">Reference proteome</keyword>
<feature type="region of interest" description="Disordered" evidence="2">
    <location>
        <begin position="723"/>
        <end position="747"/>
    </location>
</feature>
<dbReference type="Pfam" id="PF02342">
    <property type="entry name" value="TerD"/>
    <property type="match status" value="1"/>
</dbReference>
<feature type="domain" description="TerD" evidence="3">
    <location>
        <begin position="1"/>
        <end position="167"/>
    </location>
</feature>